<reference evidence="2" key="2">
    <citation type="submission" date="2021-01" db="UniProtKB">
        <authorList>
            <consortium name="EnsemblPlants"/>
        </authorList>
    </citation>
    <scope>IDENTIFICATION</scope>
</reference>
<dbReference type="InParanoid" id="A0A7N2QYS8"/>
<dbReference type="Gramene" id="QL02p025322:mrna">
    <property type="protein sequence ID" value="QL02p025322:mrna"/>
    <property type="gene ID" value="QL02p025322"/>
</dbReference>
<keyword evidence="3" id="KW-1185">Reference proteome</keyword>
<reference evidence="3" key="1">
    <citation type="journal article" date="2016" name="G3 (Bethesda)">
        <title>First Draft Assembly and Annotation of the Genome of a California Endemic Oak Quercus lobata Nee (Fagaceae).</title>
        <authorList>
            <person name="Sork V.L."/>
            <person name="Fitz-Gibbon S.T."/>
            <person name="Puiu D."/>
            <person name="Crepeau M."/>
            <person name="Gugger P.F."/>
            <person name="Sherman R."/>
            <person name="Stevens K."/>
            <person name="Langley C.H."/>
            <person name="Pellegrini M."/>
            <person name="Salzberg S.L."/>
        </authorList>
    </citation>
    <scope>NUCLEOTIDE SEQUENCE [LARGE SCALE GENOMIC DNA]</scope>
    <source>
        <strain evidence="3">cv. SW786</strain>
    </source>
</reference>
<name>A0A7N2QYS8_QUELO</name>
<dbReference type="Pfam" id="PF13456">
    <property type="entry name" value="RVT_3"/>
    <property type="match status" value="1"/>
</dbReference>
<dbReference type="Proteomes" id="UP000594261">
    <property type="component" value="Chromosome 2"/>
</dbReference>
<evidence type="ECO:0000313" key="2">
    <source>
        <dbReference type="EnsemblPlants" id="QL02p025322:mrna"/>
    </source>
</evidence>
<dbReference type="InterPro" id="IPR002156">
    <property type="entry name" value="RNaseH_domain"/>
</dbReference>
<protein>
    <recommendedName>
        <fullName evidence="1">RNase H type-1 domain-containing protein</fullName>
    </recommendedName>
</protein>
<accession>A0A7N2QYS8</accession>
<proteinExistence type="predicted"/>
<feature type="domain" description="RNase H type-1" evidence="1">
    <location>
        <begin position="49"/>
        <end position="107"/>
    </location>
</feature>
<evidence type="ECO:0000259" key="1">
    <source>
        <dbReference type="Pfam" id="PF13456"/>
    </source>
</evidence>
<dbReference type="AlphaFoldDB" id="A0A7N2QYS8"/>
<dbReference type="GO" id="GO:0003676">
    <property type="term" value="F:nucleic acid binding"/>
    <property type="evidence" value="ECO:0007669"/>
    <property type="project" value="InterPro"/>
</dbReference>
<dbReference type="GO" id="GO:0004523">
    <property type="term" value="F:RNA-DNA hybrid ribonuclease activity"/>
    <property type="evidence" value="ECO:0007669"/>
    <property type="project" value="InterPro"/>
</dbReference>
<organism evidence="2 3">
    <name type="scientific">Quercus lobata</name>
    <name type="common">Valley oak</name>
    <dbReference type="NCBI Taxonomy" id="97700"/>
    <lineage>
        <taxon>Eukaryota</taxon>
        <taxon>Viridiplantae</taxon>
        <taxon>Streptophyta</taxon>
        <taxon>Embryophyta</taxon>
        <taxon>Tracheophyta</taxon>
        <taxon>Spermatophyta</taxon>
        <taxon>Magnoliopsida</taxon>
        <taxon>eudicotyledons</taxon>
        <taxon>Gunneridae</taxon>
        <taxon>Pentapetalae</taxon>
        <taxon>rosids</taxon>
        <taxon>fabids</taxon>
        <taxon>Fagales</taxon>
        <taxon>Fagaceae</taxon>
        <taxon>Quercus</taxon>
    </lineage>
</organism>
<dbReference type="EnsemblPlants" id="QL02p025322:mrna">
    <property type="protein sequence ID" value="QL02p025322:mrna"/>
    <property type="gene ID" value="QL02p025322"/>
</dbReference>
<sequence>MFFLNGSGQRFGFSCSLVLHYCLGFMAEKEQAQRETASLASPRVFYKANFDAAFFENVGVASIGIAVRDSNANSIAALSKRIRMPHSVELAKALACSRAVSFARELSFF</sequence>
<evidence type="ECO:0000313" key="3">
    <source>
        <dbReference type="Proteomes" id="UP000594261"/>
    </source>
</evidence>